<dbReference type="OrthoDB" id="9812389at2"/>
<evidence type="ECO:0000313" key="4">
    <source>
        <dbReference type="EMBL" id="GAE29219.1"/>
    </source>
</evidence>
<evidence type="ECO:0000313" key="5">
    <source>
        <dbReference type="Proteomes" id="UP000018895"/>
    </source>
</evidence>
<dbReference type="InterPro" id="IPR015946">
    <property type="entry name" value="KH_dom-like_a/b"/>
</dbReference>
<keyword evidence="5" id="KW-1185">Reference proteome</keyword>
<dbReference type="GO" id="GO:0008360">
    <property type="term" value="P:regulation of cell shape"/>
    <property type="evidence" value="ECO:0007669"/>
    <property type="project" value="UniProtKB-KW"/>
</dbReference>
<dbReference type="PROSITE" id="PS50084">
    <property type="entry name" value="KH_TYPE_1"/>
    <property type="match status" value="1"/>
</dbReference>
<dbReference type="PANTHER" id="PTHR34654">
    <property type="entry name" value="UPF0109 PROTEIN SCO5592"/>
    <property type="match status" value="1"/>
</dbReference>
<name>W4QCW4_9BACI</name>
<reference evidence="4" key="1">
    <citation type="journal article" date="2014" name="Genome Announc.">
        <title>Draft Genome Sequences of Three Alkaliphilic Bacillus Strains, Bacillus wakoensis JCM 9140T, Bacillus akibai JCM 9157T, and Bacillus hemicellulosilyticus JCM 9152T.</title>
        <authorList>
            <person name="Yuki M."/>
            <person name="Oshima K."/>
            <person name="Suda W."/>
            <person name="Oshida Y."/>
            <person name="Kitamura K."/>
            <person name="Iida T."/>
            <person name="Hattori M."/>
            <person name="Ohkuma M."/>
        </authorList>
    </citation>
    <scope>NUCLEOTIDE SEQUENCE [LARGE SCALE GENOMIC DNA]</scope>
    <source>
        <strain evidence="4">JCM 9152</strain>
    </source>
</reference>
<comment type="subunit">
    <text evidence="3">Forms a complex with KhpB.</text>
</comment>
<dbReference type="GO" id="GO:0009252">
    <property type="term" value="P:peptidoglycan biosynthetic process"/>
    <property type="evidence" value="ECO:0007669"/>
    <property type="project" value="UniProtKB-UniRule"/>
</dbReference>
<dbReference type="RefSeq" id="WP_035340538.1">
    <property type="nucleotide sequence ID" value="NZ_BAUU01000003.1"/>
</dbReference>
<dbReference type="EMBL" id="BAUU01000003">
    <property type="protein sequence ID" value="GAE29219.1"/>
    <property type="molecule type" value="Genomic_DNA"/>
</dbReference>
<comment type="function">
    <text evidence="3">A probable RNA chaperone. Forms a complex with KhpB which binds to cellular RNA and controls its expression. Plays a role in peptidoglycan (PG) homeostasis and cell length regulation.</text>
</comment>
<dbReference type="GO" id="GO:0005737">
    <property type="term" value="C:cytoplasm"/>
    <property type="evidence" value="ECO:0007669"/>
    <property type="project" value="UniProtKB-SubCell"/>
</dbReference>
<dbReference type="PANTHER" id="PTHR34654:SF1">
    <property type="entry name" value="RNA-BINDING PROTEIN KHPA"/>
    <property type="match status" value="1"/>
</dbReference>
<dbReference type="InterPro" id="IPR020627">
    <property type="entry name" value="KhpA"/>
</dbReference>
<dbReference type="SUPFAM" id="SSF54814">
    <property type="entry name" value="Prokaryotic type KH domain (KH-domain type II)"/>
    <property type="match status" value="1"/>
</dbReference>
<protein>
    <recommendedName>
        <fullName evidence="3">RNA-binding protein KhpA</fullName>
    </recommendedName>
    <alternativeName>
        <fullName evidence="3">KH-domain protein A</fullName>
    </alternativeName>
</protein>
<dbReference type="GO" id="GO:0003723">
    <property type="term" value="F:RNA binding"/>
    <property type="evidence" value="ECO:0007669"/>
    <property type="project" value="UniProtKB-UniRule"/>
</dbReference>
<comment type="similarity">
    <text evidence="3">Belongs to the KhpA RNA-binding protein family.</text>
</comment>
<dbReference type="HAMAP" id="MF_00088">
    <property type="entry name" value="KhpA"/>
    <property type="match status" value="1"/>
</dbReference>
<keyword evidence="3" id="KW-0133">Cell shape</keyword>
<keyword evidence="3" id="KW-0961">Cell wall biogenesis/degradation</keyword>
<dbReference type="CDD" id="cd22533">
    <property type="entry name" value="KH-II_YlqC-like"/>
    <property type="match status" value="1"/>
</dbReference>
<dbReference type="GO" id="GO:0071555">
    <property type="term" value="P:cell wall organization"/>
    <property type="evidence" value="ECO:0007669"/>
    <property type="project" value="UniProtKB-KW"/>
</dbReference>
<dbReference type="Gene3D" id="3.30.300.20">
    <property type="match status" value="1"/>
</dbReference>
<proteinExistence type="inferred from homology"/>
<evidence type="ECO:0000256" key="3">
    <source>
        <dbReference type="HAMAP-Rule" id="MF_00088"/>
    </source>
</evidence>
<dbReference type="STRING" id="1236971.JCM9152_564"/>
<keyword evidence="2 3" id="KW-0694">RNA-binding</keyword>
<gene>
    <name evidence="3" type="primary">khpA</name>
    <name evidence="4" type="ORF">JCM9152_564</name>
</gene>
<accession>W4QCW4</accession>
<dbReference type="AlphaFoldDB" id="W4QCW4"/>
<comment type="subcellular location">
    <subcellularLocation>
        <location evidence="3">Cytoplasm</location>
    </subcellularLocation>
</comment>
<dbReference type="Proteomes" id="UP000018895">
    <property type="component" value="Unassembled WGS sequence"/>
</dbReference>
<dbReference type="InterPro" id="IPR009019">
    <property type="entry name" value="KH_sf_prok-type"/>
</dbReference>
<evidence type="ECO:0000256" key="2">
    <source>
        <dbReference type="ARBA" id="ARBA00022884"/>
    </source>
</evidence>
<dbReference type="Pfam" id="PF13083">
    <property type="entry name" value="KH_KhpA-B"/>
    <property type="match status" value="1"/>
</dbReference>
<sequence>MRALLEHMVKAIVDHPEDIRIEEVTEGQTLRLQLYVHREDIGKVIGKQGRTAKAIRTILYAAPSSYKRVQLDIME</sequence>
<evidence type="ECO:0000256" key="1">
    <source>
        <dbReference type="ARBA" id="ARBA00022490"/>
    </source>
</evidence>
<keyword evidence="3" id="KW-0143">Chaperone</keyword>
<keyword evidence="1 3" id="KW-0963">Cytoplasm</keyword>
<organism evidence="4 5">
    <name type="scientific">Halalkalibacter hemicellulosilyticusJCM 9152</name>
    <dbReference type="NCBI Taxonomy" id="1236971"/>
    <lineage>
        <taxon>Bacteria</taxon>
        <taxon>Bacillati</taxon>
        <taxon>Bacillota</taxon>
        <taxon>Bacilli</taxon>
        <taxon>Bacillales</taxon>
        <taxon>Bacillaceae</taxon>
        <taxon>Halalkalibacter</taxon>
    </lineage>
</organism>
<comment type="caution">
    <text evidence="4">The sequence shown here is derived from an EMBL/GenBank/DDBJ whole genome shotgun (WGS) entry which is preliminary data.</text>
</comment>